<comment type="similarity">
    <text evidence="1">Belongs to the SDHAF4 family.</text>
</comment>
<accession>A0A0L0W0Z2</accession>
<feature type="region of interest" description="Disordered" evidence="3">
    <location>
        <begin position="33"/>
        <end position="142"/>
    </location>
</feature>
<protein>
    <recommendedName>
        <fullName evidence="2">Succinate dehydrogenase assembly factor 4, mitochondrial</fullName>
    </recommendedName>
</protein>
<feature type="compositionally biased region" description="Low complexity" evidence="3">
    <location>
        <begin position="39"/>
        <end position="50"/>
    </location>
</feature>
<dbReference type="InterPro" id="IPR012875">
    <property type="entry name" value="SDHF4"/>
</dbReference>
<name>A0A0L0W0Z2_9BASI</name>
<evidence type="ECO:0000313" key="5">
    <source>
        <dbReference type="Proteomes" id="UP000054564"/>
    </source>
</evidence>
<feature type="compositionally biased region" description="Low complexity" evidence="3">
    <location>
        <begin position="82"/>
        <end position="97"/>
    </location>
</feature>
<keyword evidence="5" id="KW-1185">Reference proteome</keyword>
<dbReference type="Pfam" id="PF07896">
    <property type="entry name" value="DUF1674"/>
    <property type="match status" value="1"/>
</dbReference>
<dbReference type="OrthoDB" id="201362at2759"/>
<dbReference type="STRING" id="1165861.A0A0L0W0Z2"/>
<dbReference type="EMBL" id="AJIL01000009">
    <property type="protein sequence ID" value="KNF05164.1"/>
    <property type="molecule type" value="Genomic_DNA"/>
</dbReference>
<dbReference type="PANTHER" id="PTHR28524">
    <property type="entry name" value="SUCCINATE DEHYDROGENASE ASSEMBLY FACTOR 4, MITOCHONDRIAL"/>
    <property type="match status" value="1"/>
</dbReference>
<dbReference type="AlphaFoldDB" id="A0A0L0W0Z2"/>
<comment type="caution">
    <text evidence="4">The sequence shown here is derived from an EMBL/GenBank/DDBJ whole genome shotgun (WGS) entry which is preliminary data.</text>
</comment>
<gene>
    <name evidence="4" type="ORF">PSTG_01791</name>
</gene>
<dbReference type="Proteomes" id="UP000054564">
    <property type="component" value="Unassembled WGS sequence"/>
</dbReference>
<reference evidence="5" key="1">
    <citation type="submission" date="2014-03" db="EMBL/GenBank/DDBJ databases">
        <title>The Genome Sequence of Puccinia striiformis f. sp. tritici PST-78.</title>
        <authorList>
            <consortium name="The Broad Institute Genome Sequencing Platform"/>
            <person name="Cuomo C."/>
            <person name="Hulbert S."/>
            <person name="Chen X."/>
            <person name="Walker B."/>
            <person name="Young S.K."/>
            <person name="Zeng Q."/>
            <person name="Gargeya S."/>
            <person name="Fitzgerald M."/>
            <person name="Haas B."/>
            <person name="Abouelleil A."/>
            <person name="Alvarado L."/>
            <person name="Arachchi H.M."/>
            <person name="Berlin A.M."/>
            <person name="Chapman S.B."/>
            <person name="Goldberg J."/>
            <person name="Griggs A."/>
            <person name="Gujja S."/>
            <person name="Hansen M."/>
            <person name="Howarth C."/>
            <person name="Imamovic A."/>
            <person name="Larimer J."/>
            <person name="McCowan C."/>
            <person name="Montmayeur A."/>
            <person name="Murphy C."/>
            <person name="Neiman D."/>
            <person name="Pearson M."/>
            <person name="Priest M."/>
            <person name="Roberts A."/>
            <person name="Saif S."/>
            <person name="Shea T."/>
            <person name="Sisk P."/>
            <person name="Sykes S."/>
            <person name="Wortman J."/>
            <person name="Nusbaum C."/>
            <person name="Birren B."/>
        </authorList>
    </citation>
    <scope>NUCLEOTIDE SEQUENCE [LARGE SCALE GENOMIC DNA]</scope>
    <source>
        <strain evidence="5">race PST-78</strain>
    </source>
</reference>
<dbReference type="GO" id="GO:0005739">
    <property type="term" value="C:mitochondrion"/>
    <property type="evidence" value="ECO:0007669"/>
    <property type="project" value="TreeGrafter"/>
</dbReference>
<sequence>MLASRSSSSIRLILVRPTSFVVHNYSHQPTLLTSNCRYSSSKSTPTTTSLPDPPKKRSSYSPSPSPPPLPPKEQKEFISLINQSNSSPQEPSNNQSHPDFRNLGPEEFQGDVNPKTGEVNGPKRDPLKWPNEWGYGGRATDF</sequence>
<evidence type="ECO:0000256" key="1">
    <source>
        <dbReference type="ARBA" id="ARBA00005701"/>
    </source>
</evidence>
<organism evidence="4 5">
    <name type="scientific">Puccinia striiformis f. sp. tritici PST-78</name>
    <dbReference type="NCBI Taxonomy" id="1165861"/>
    <lineage>
        <taxon>Eukaryota</taxon>
        <taxon>Fungi</taxon>
        <taxon>Dikarya</taxon>
        <taxon>Basidiomycota</taxon>
        <taxon>Pucciniomycotina</taxon>
        <taxon>Pucciniomycetes</taxon>
        <taxon>Pucciniales</taxon>
        <taxon>Pucciniaceae</taxon>
        <taxon>Puccinia</taxon>
    </lineage>
</organism>
<dbReference type="GO" id="GO:0034553">
    <property type="term" value="P:mitochondrial respiratory chain complex II assembly"/>
    <property type="evidence" value="ECO:0007669"/>
    <property type="project" value="TreeGrafter"/>
</dbReference>
<proteinExistence type="inferred from homology"/>
<evidence type="ECO:0000313" key="4">
    <source>
        <dbReference type="EMBL" id="KNF05164.1"/>
    </source>
</evidence>
<evidence type="ECO:0000256" key="3">
    <source>
        <dbReference type="SAM" id="MobiDB-lite"/>
    </source>
</evidence>
<evidence type="ECO:0000256" key="2">
    <source>
        <dbReference type="ARBA" id="ARBA00022170"/>
    </source>
</evidence>
<dbReference type="PANTHER" id="PTHR28524:SF3">
    <property type="entry name" value="SUCCINATE DEHYDROGENASE ASSEMBLY FACTOR 4, MITOCHONDRIAL"/>
    <property type="match status" value="1"/>
</dbReference>